<dbReference type="GO" id="GO:0032040">
    <property type="term" value="C:small-subunit processome"/>
    <property type="evidence" value="ECO:0007669"/>
    <property type="project" value="TreeGrafter"/>
</dbReference>
<dbReference type="SMART" id="SM00386">
    <property type="entry name" value="HAT"/>
    <property type="match status" value="4"/>
</dbReference>
<dbReference type="Gene3D" id="2.40.50.140">
    <property type="entry name" value="Nucleic acid-binding proteins"/>
    <property type="match status" value="4"/>
</dbReference>
<comment type="subcellular location">
    <subcellularLocation>
        <location evidence="1">Nucleus</location>
        <location evidence="1">Nucleolus</location>
    </subcellularLocation>
</comment>
<dbReference type="PANTHER" id="PTHR23270">
    <property type="entry name" value="PROGRAMMED CELL DEATH PROTEIN 11 PRE-RRNA PROCESSING PROTEIN RRP5"/>
    <property type="match status" value="1"/>
</dbReference>
<dbReference type="Pfam" id="PF00575">
    <property type="entry name" value="S1"/>
    <property type="match status" value="1"/>
</dbReference>
<dbReference type="PROSITE" id="PS50005">
    <property type="entry name" value="TPR"/>
    <property type="match status" value="1"/>
</dbReference>
<feature type="domain" description="S1 motif" evidence="8">
    <location>
        <begin position="442"/>
        <end position="511"/>
    </location>
</feature>
<keyword evidence="3" id="KW-0677">Repeat</keyword>
<dbReference type="FunFam" id="2.40.50.140:FF:000103">
    <property type="entry name" value="protein RRP5 homolog"/>
    <property type="match status" value="1"/>
</dbReference>
<dbReference type="InterPro" id="IPR019734">
    <property type="entry name" value="TPR_rpt"/>
</dbReference>
<feature type="coiled-coil region" evidence="6">
    <location>
        <begin position="977"/>
        <end position="1008"/>
    </location>
</feature>
<dbReference type="InterPro" id="IPR012340">
    <property type="entry name" value="NA-bd_OB-fold"/>
</dbReference>
<dbReference type="GO" id="GO:0006364">
    <property type="term" value="P:rRNA processing"/>
    <property type="evidence" value="ECO:0007669"/>
    <property type="project" value="UniProtKB-KW"/>
</dbReference>
<feature type="region of interest" description="Disordered" evidence="7">
    <location>
        <begin position="1130"/>
        <end position="1156"/>
    </location>
</feature>
<name>A0AAN8PTF7_POLSC</name>
<feature type="region of interest" description="Disordered" evidence="7">
    <location>
        <begin position="1"/>
        <end position="20"/>
    </location>
</feature>
<dbReference type="InterPro" id="IPR055430">
    <property type="entry name" value="HAT_Syf1_CNRKL1_C"/>
</dbReference>
<evidence type="ECO:0000256" key="6">
    <source>
        <dbReference type="SAM" id="Coils"/>
    </source>
</evidence>
<evidence type="ECO:0000256" key="5">
    <source>
        <dbReference type="PROSITE-ProRule" id="PRU00339"/>
    </source>
</evidence>
<dbReference type="InterPro" id="IPR003107">
    <property type="entry name" value="HAT"/>
</dbReference>
<dbReference type="EMBL" id="JAWJWE010000041">
    <property type="protein sequence ID" value="KAK6618841.1"/>
    <property type="molecule type" value="Genomic_DNA"/>
</dbReference>
<feature type="repeat" description="TPR" evidence="5">
    <location>
        <begin position="1303"/>
        <end position="1336"/>
    </location>
</feature>
<dbReference type="Pfam" id="PF23231">
    <property type="entry name" value="HAT_Syf1_CNRKL1_C"/>
    <property type="match status" value="1"/>
</dbReference>
<evidence type="ECO:0000256" key="4">
    <source>
        <dbReference type="ARBA" id="ARBA00023242"/>
    </source>
</evidence>
<protein>
    <recommendedName>
        <fullName evidence="8">S1 motif domain-containing protein</fullName>
    </recommendedName>
</protein>
<keyword evidence="6" id="KW-0175">Coiled coil</keyword>
<evidence type="ECO:0000313" key="10">
    <source>
        <dbReference type="Proteomes" id="UP001372834"/>
    </source>
</evidence>
<dbReference type="InterPro" id="IPR003029">
    <property type="entry name" value="S1_domain"/>
</dbReference>
<organism evidence="9 10">
    <name type="scientific">Polyplax serrata</name>
    <name type="common">Common mouse louse</name>
    <dbReference type="NCBI Taxonomy" id="468196"/>
    <lineage>
        <taxon>Eukaryota</taxon>
        <taxon>Metazoa</taxon>
        <taxon>Ecdysozoa</taxon>
        <taxon>Arthropoda</taxon>
        <taxon>Hexapoda</taxon>
        <taxon>Insecta</taxon>
        <taxon>Pterygota</taxon>
        <taxon>Neoptera</taxon>
        <taxon>Paraneoptera</taxon>
        <taxon>Psocodea</taxon>
        <taxon>Troctomorpha</taxon>
        <taxon>Phthiraptera</taxon>
        <taxon>Anoplura</taxon>
        <taxon>Polyplacidae</taxon>
        <taxon>Polyplax</taxon>
    </lineage>
</organism>
<accession>A0AAN8PTF7</accession>
<dbReference type="InterPro" id="IPR011990">
    <property type="entry name" value="TPR-like_helical_dom_sf"/>
</dbReference>
<keyword evidence="2" id="KW-0698">rRNA processing</keyword>
<dbReference type="Proteomes" id="UP001372834">
    <property type="component" value="Unassembled WGS sequence"/>
</dbReference>
<dbReference type="Gene3D" id="1.25.40.10">
    <property type="entry name" value="Tetratricopeptide repeat domain"/>
    <property type="match status" value="1"/>
</dbReference>
<evidence type="ECO:0000256" key="2">
    <source>
        <dbReference type="ARBA" id="ARBA00022552"/>
    </source>
</evidence>
<feature type="domain" description="S1 motif" evidence="8">
    <location>
        <begin position="81"/>
        <end position="161"/>
    </location>
</feature>
<feature type="domain" description="S1 motif" evidence="8">
    <location>
        <begin position="177"/>
        <end position="243"/>
    </location>
</feature>
<reference evidence="9 10" key="1">
    <citation type="submission" date="2023-10" db="EMBL/GenBank/DDBJ databases">
        <title>Genomes of two closely related lineages of the louse Polyplax serrata with different host specificities.</title>
        <authorList>
            <person name="Martinu J."/>
            <person name="Tarabai H."/>
            <person name="Stefka J."/>
            <person name="Hypsa V."/>
        </authorList>
    </citation>
    <scope>NUCLEOTIDE SEQUENCE [LARGE SCALE GENOMIC DNA]</scope>
    <source>
        <strain evidence="9">HR10_N</strain>
    </source>
</reference>
<keyword evidence="4" id="KW-0539">Nucleus</keyword>
<evidence type="ECO:0000259" key="8">
    <source>
        <dbReference type="PROSITE" id="PS50126"/>
    </source>
</evidence>
<dbReference type="SMART" id="SM00316">
    <property type="entry name" value="S1"/>
    <property type="match status" value="5"/>
</dbReference>
<dbReference type="PROSITE" id="PS50126">
    <property type="entry name" value="S1"/>
    <property type="match status" value="4"/>
</dbReference>
<evidence type="ECO:0000313" key="9">
    <source>
        <dbReference type="EMBL" id="KAK6618841.1"/>
    </source>
</evidence>
<comment type="caution">
    <text evidence="9">The sequence shown here is derived from an EMBL/GenBank/DDBJ whole genome shotgun (WGS) entry which is preliminary data.</text>
</comment>
<dbReference type="SUPFAM" id="SSF48452">
    <property type="entry name" value="TPR-like"/>
    <property type="match status" value="1"/>
</dbReference>
<evidence type="ECO:0000256" key="7">
    <source>
        <dbReference type="SAM" id="MobiDB-lite"/>
    </source>
</evidence>
<evidence type="ECO:0000256" key="3">
    <source>
        <dbReference type="ARBA" id="ARBA00022737"/>
    </source>
</evidence>
<gene>
    <name evidence="9" type="ORF">RUM43_013232</name>
</gene>
<dbReference type="GO" id="GO:0003723">
    <property type="term" value="F:RNA binding"/>
    <property type="evidence" value="ECO:0007669"/>
    <property type="project" value="TreeGrafter"/>
</dbReference>
<evidence type="ECO:0000256" key="1">
    <source>
        <dbReference type="ARBA" id="ARBA00004604"/>
    </source>
</evidence>
<dbReference type="InterPro" id="IPR045209">
    <property type="entry name" value="Rrp5"/>
</dbReference>
<dbReference type="SUPFAM" id="SSF50249">
    <property type="entry name" value="Nucleic acid-binding proteins"/>
    <property type="match status" value="4"/>
</dbReference>
<dbReference type="PANTHER" id="PTHR23270:SF10">
    <property type="entry name" value="PROTEIN RRP5 HOMOLOG"/>
    <property type="match status" value="1"/>
</dbReference>
<sequence length="1448" mass="164142">MSFKEKAFPRGGSKPAFQTTGKNISFSVFGTKKSKKSKLKKKIQKLKQKNEKPKKIKHVRNLESLGVKFVEELNPAGVHEGMIVLGVVSKVTEKFVCVSLPGSLKGVVSLLNVSEMYKNTLESATSESEILGLGDMFQPGDVLPVKILSVSESNSLSLTSDPSIINSKLTYDLLQKGLILSGSVRSKEDYGYLIDFGIQLVHGFLRFDRVEREKKLCVGQLVRCAVISCDKSSGACNLQLSMLVNDIKSTYLSYDSNFPLLFFIPGFQFQICTNKALKNGIEVLYNKGNTSKGYIHEDHLVNKFPKLSEVAIGSTKIATLLYIKPLVNVPFFKIMPKKPMELPFQYGEIVSGRVVEARRTGLVVRVVNGNRKAKCFIPLSKLNHANKILEGDAGIESFYPVDKKIPRIRLRTVNYMARHYLGATDKASLEEKYYSVSDLKCGEIISGTISTFTKNGAQIKIGNTITGIVDFMDMTDVPIQNPLSRFKIGQEVKARVMEISPEVKFVRLTMKPTLLKKKKILCDTNFKKGFKYTGVVVNVVQNNIMVKFFNGITGIVPKRLTPFPDANSLSEYFSRGQLVKCSVLQVFDANKLDLSMLETDSTVKLKCRKKYKATVVNTSQKGLLLEVQLKKDKICNAYIPKELLSIFQDLTKPLHATYGAGDTLSVYCISNETNYGVPVMADLEVFKDIYEGKTEEEVQKLLSINSILPFLCKNKYVDRSRRFLKSLIPSQSNAPVQICRFDTKLEMQGKFLKKHQTIYGKVIGLSNNKISVSVKLSDVWDKDFQISLDFLDSYLNTLTTVINRQKAIGNYTDKTALGHHVTGTIQEVRGTHAIVKTVDGDLGLVEGKFTEGQKINGIIAWIDAEAQMIHVSANFNPAFENYVKSDTPFEPKWTKLHAKVIYHNEHVVVVQLRGKGRGKIAFIPRKRHLNDMEQTENPFMIGDEIKVWVTMKQSKHLLAMDDRIVSQQEKLIWKKSQQKLKESVASLKRKLETEKIELNEKRRRESESQDLEVIKATVNNKTENGYFGEVTEIKQEIEVDDEMFNSTYNSIPHLEYDDVEVKSEEESDNNESLKLQSYNNEKICLSSSSESEDEVEDEKSDSSKAFGVGFNWKVLDDNALLSGTIMNKVDESSDDEDEVSKKESKKARKLTESEKLEQYKTEEQRLRLIEERLMDPDREPETIDDFDRAVLANPDSSALWLKYMAFHIQGTEIEQAKGVARRALKAISFREEQEKLNIWIALLNLENLYGSEEALQKTLSEALQYNEPYKIHIHMLNLYGKSNKLQDMEKLGNFMLKKYKDVENMWIEVGNAYFAVGKVESARLVLQRALTILSKKQHIPIVSKFAQMENKFGSAERAQTLYESILASFPKRVDIWSCYVDMLVKSKLIDLARQVLERATSQSLRPRKMKTLFKKFLTFEEIHGTPENVEKVREAAVDYVQTVGSLES</sequence>
<proteinExistence type="predicted"/>
<keyword evidence="5" id="KW-0802">TPR repeat</keyword>
<feature type="domain" description="S1 motif" evidence="8">
    <location>
        <begin position="529"/>
        <end position="597"/>
    </location>
</feature>